<feature type="compositionally biased region" description="Basic and acidic residues" evidence="1">
    <location>
        <begin position="70"/>
        <end position="82"/>
    </location>
</feature>
<dbReference type="EMBL" id="VDMP01000024">
    <property type="protein sequence ID" value="TNM39605.1"/>
    <property type="molecule type" value="Genomic_DNA"/>
</dbReference>
<dbReference type="RefSeq" id="WP_139623096.1">
    <property type="nucleotide sequence ID" value="NZ_VDMP01000024.1"/>
</dbReference>
<feature type="chain" id="PRO_5022855998" evidence="2">
    <location>
        <begin position="27"/>
        <end position="125"/>
    </location>
</feature>
<evidence type="ECO:0000256" key="2">
    <source>
        <dbReference type="SAM" id="SignalP"/>
    </source>
</evidence>
<name>A0A5C4VW63_9ACTN</name>
<evidence type="ECO:0000313" key="4">
    <source>
        <dbReference type="Proteomes" id="UP000313231"/>
    </source>
</evidence>
<reference evidence="3 4" key="1">
    <citation type="journal article" date="2016" name="Int. J. Syst. Evol. Microbiol.">
        <title>Nocardioides albidus sp. nov., an actinobacterium isolated from garden soil.</title>
        <authorList>
            <person name="Singh H."/>
            <person name="Du J."/>
            <person name="Trinh H."/>
            <person name="Won K."/>
            <person name="Yang J.E."/>
            <person name="Yin C."/>
            <person name="Kook M."/>
            <person name="Yi T.H."/>
        </authorList>
    </citation>
    <scope>NUCLEOTIDE SEQUENCE [LARGE SCALE GENOMIC DNA]</scope>
    <source>
        <strain evidence="3 4">CCTCC AB 2015297</strain>
    </source>
</reference>
<evidence type="ECO:0000313" key="3">
    <source>
        <dbReference type="EMBL" id="TNM39605.1"/>
    </source>
</evidence>
<organism evidence="3 4">
    <name type="scientific">Nocardioides albidus</name>
    <dbReference type="NCBI Taxonomy" id="1517589"/>
    <lineage>
        <taxon>Bacteria</taxon>
        <taxon>Bacillati</taxon>
        <taxon>Actinomycetota</taxon>
        <taxon>Actinomycetes</taxon>
        <taxon>Propionibacteriales</taxon>
        <taxon>Nocardioidaceae</taxon>
        <taxon>Nocardioides</taxon>
    </lineage>
</organism>
<accession>A0A5C4VW63</accession>
<gene>
    <name evidence="3" type="ORF">FHP29_12055</name>
</gene>
<evidence type="ECO:0000256" key="1">
    <source>
        <dbReference type="SAM" id="MobiDB-lite"/>
    </source>
</evidence>
<dbReference type="AlphaFoldDB" id="A0A5C4VW63"/>
<keyword evidence="2" id="KW-0732">Signal</keyword>
<feature type="signal peptide" evidence="2">
    <location>
        <begin position="1"/>
        <end position="26"/>
    </location>
</feature>
<proteinExistence type="predicted"/>
<protein>
    <submittedName>
        <fullName evidence="3">Uncharacterized protein</fullName>
    </submittedName>
</protein>
<keyword evidence="4" id="KW-1185">Reference proteome</keyword>
<feature type="region of interest" description="Disordered" evidence="1">
    <location>
        <begin position="70"/>
        <end position="93"/>
    </location>
</feature>
<sequence length="125" mass="13101">MTFPRTAAAAAVLTLGLSVAPLTSAAADTPATDAPCATQQAQLDKAQAKLESLTAKLAAKKEAVAEAKAEVKASDTAKEKRSAKAALATAKEKKERVQKAKKFQLKRVEHAQERLDKCMAAQPAS</sequence>
<comment type="caution">
    <text evidence="3">The sequence shown here is derived from an EMBL/GenBank/DDBJ whole genome shotgun (WGS) entry which is preliminary data.</text>
</comment>
<dbReference type="Proteomes" id="UP000313231">
    <property type="component" value="Unassembled WGS sequence"/>
</dbReference>